<dbReference type="EMBL" id="FIZY01000019">
    <property type="protein sequence ID" value="CZF82765.1"/>
    <property type="molecule type" value="Genomic_DNA"/>
</dbReference>
<dbReference type="RefSeq" id="WP_198159487.1">
    <property type="nucleotide sequence ID" value="NZ_CAWRCI010000019.1"/>
</dbReference>
<accession>A0A128F8E0</accession>
<feature type="active site" evidence="3">
    <location>
        <position position="255"/>
    </location>
</feature>
<organism evidence="6 7">
    <name type="scientific">Grimontia marina</name>
    <dbReference type="NCBI Taxonomy" id="646534"/>
    <lineage>
        <taxon>Bacteria</taxon>
        <taxon>Pseudomonadati</taxon>
        <taxon>Pseudomonadota</taxon>
        <taxon>Gammaproteobacteria</taxon>
        <taxon>Vibrionales</taxon>
        <taxon>Vibrionaceae</taxon>
        <taxon>Grimontia</taxon>
    </lineage>
</organism>
<dbReference type="InterPro" id="IPR044086">
    <property type="entry name" value="LUC3-like"/>
</dbReference>
<dbReference type="EC" id="1.2.1.39" evidence="6"/>
<dbReference type="Pfam" id="PF00171">
    <property type="entry name" value="Aldedh"/>
    <property type="match status" value="1"/>
</dbReference>
<reference evidence="7" key="1">
    <citation type="submission" date="2016-02" db="EMBL/GenBank/DDBJ databases">
        <authorList>
            <person name="Rodrigo-Torres Lidia"/>
            <person name="Arahal R.David."/>
        </authorList>
    </citation>
    <scope>NUCLEOTIDE SEQUENCE [LARGE SCALE GENOMIC DNA]</scope>
    <source>
        <strain evidence="7">CECT 8713</strain>
    </source>
</reference>
<dbReference type="Gene3D" id="3.40.605.10">
    <property type="entry name" value="Aldehyde Dehydrogenase, Chain A, domain 1"/>
    <property type="match status" value="1"/>
</dbReference>
<dbReference type="SUPFAM" id="SSF53720">
    <property type="entry name" value="ALDH-like"/>
    <property type="match status" value="1"/>
</dbReference>
<evidence type="ECO:0000313" key="6">
    <source>
        <dbReference type="EMBL" id="CZF82765.1"/>
    </source>
</evidence>
<evidence type="ECO:0000313" key="7">
    <source>
        <dbReference type="Proteomes" id="UP000073601"/>
    </source>
</evidence>
<evidence type="ECO:0000256" key="3">
    <source>
        <dbReference type="PROSITE-ProRule" id="PRU10007"/>
    </source>
</evidence>
<dbReference type="GO" id="GO:0004777">
    <property type="term" value="F:succinate-semialdehyde dehydrogenase (NAD+) activity"/>
    <property type="evidence" value="ECO:0007669"/>
    <property type="project" value="TreeGrafter"/>
</dbReference>
<dbReference type="FunFam" id="3.40.605.10:FF:000007">
    <property type="entry name" value="NAD/NADP-dependent betaine aldehyde dehydrogenase"/>
    <property type="match status" value="1"/>
</dbReference>
<protein>
    <submittedName>
        <fullName evidence="6">Phenylacetaldehyde dehydrogenase</fullName>
        <ecNumber evidence="6">1.2.1.39</ecNumber>
    </submittedName>
</protein>
<dbReference type="PROSITE" id="PS00070">
    <property type="entry name" value="ALDEHYDE_DEHYDR_CYS"/>
    <property type="match status" value="1"/>
</dbReference>
<dbReference type="Proteomes" id="UP000073601">
    <property type="component" value="Unassembled WGS sequence"/>
</dbReference>
<dbReference type="InterPro" id="IPR015590">
    <property type="entry name" value="Aldehyde_DH_dom"/>
</dbReference>
<evidence type="ECO:0000256" key="4">
    <source>
        <dbReference type="RuleBase" id="RU003345"/>
    </source>
</evidence>
<dbReference type="InterPro" id="IPR016160">
    <property type="entry name" value="Ald_DH_CS_CYS"/>
</dbReference>
<evidence type="ECO:0000256" key="2">
    <source>
        <dbReference type="ARBA" id="ARBA00023002"/>
    </source>
</evidence>
<dbReference type="InterPro" id="IPR050740">
    <property type="entry name" value="Aldehyde_DH_Superfamily"/>
</dbReference>
<dbReference type="PANTHER" id="PTHR43353:SF5">
    <property type="entry name" value="SUCCINATE-SEMIALDEHYDE DEHYDROGENASE, MITOCHONDRIAL"/>
    <property type="match status" value="1"/>
</dbReference>
<dbReference type="AlphaFoldDB" id="A0A128F8E0"/>
<sequence length="477" mass="50727">MSTETENPTKPYLMTVNGQGRSADTYFKVLNPSTQAIVGLAPQSNQKDVDAAVAAAKNAFPTWSSTPHEERVALCQQIVTLIKNNSEALATLITQEQGKPLNGLGSRWEIGGACAWAEYTTSLNLGVKVLQDNEEGRLELHRKPLGVVASITPWNFPVLIAIWHIMPALVTGNTVVIKPSPYTPLSTLKLVELMNQVLPPGVVNAVAGEDTNENSVGQLLSSHPDVRKVVFTGSTATGKSIMRSAADSMKRLTLELGGNDAGIVLPDADPNTIAEGLFWGAFINNGQTCAALKRLYVHDSIHDEVCDALVEFAKQVPYGDGMDEGSILGPLCTPFQFEKVSRLVSEAAIKGTVHLGGTAANGQFFPPTIISGLKNGDSLVDEEQFGPALPIIRYTDIEDAIQAANDSSSGLGGSVWSSDTQAAASVAKRLECGSVWINRHGMIQPNAPFGGVKSSGLGVEFGEEGLAEYTDIQVVFN</sequence>
<comment type="similarity">
    <text evidence="1 4">Belongs to the aldehyde dehydrogenase family.</text>
</comment>
<dbReference type="GO" id="GO:0008957">
    <property type="term" value="F:phenylacetaldehyde dehydrogenase (NAD+) activity"/>
    <property type="evidence" value="ECO:0007669"/>
    <property type="project" value="UniProtKB-EC"/>
</dbReference>
<keyword evidence="2 4" id="KW-0560">Oxidoreductase</keyword>
<evidence type="ECO:0000256" key="1">
    <source>
        <dbReference type="ARBA" id="ARBA00009986"/>
    </source>
</evidence>
<proteinExistence type="inferred from homology"/>
<dbReference type="InterPro" id="IPR016161">
    <property type="entry name" value="Ald_DH/histidinol_DH"/>
</dbReference>
<dbReference type="GO" id="GO:0009450">
    <property type="term" value="P:gamma-aminobutyric acid catabolic process"/>
    <property type="evidence" value="ECO:0007669"/>
    <property type="project" value="TreeGrafter"/>
</dbReference>
<keyword evidence="7" id="KW-1185">Reference proteome</keyword>
<dbReference type="InterPro" id="IPR016162">
    <property type="entry name" value="Ald_DH_N"/>
</dbReference>
<dbReference type="InterPro" id="IPR029510">
    <property type="entry name" value="Ald_DH_CS_GLU"/>
</dbReference>
<dbReference type="CDD" id="cd07106">
    <property type="entry name" value="ALDH_AldA-AAD23400"/>
    <property type="match status" value="1"/>
</dbReference>
<dbReference type="InterPro" id="IPR016163">
    <property type="entry name" value="Ald_DH_C"/>
</dbReference>
<evidence type="ECO:0000259" key="5">
    <source>
        <dbReference type="Pfam" id="PF00171"/>
    </source>
</evidence>
<dbReference type="Gene3D" id="3.40.309.10">
    <property type="entry name" value="Aldehyde Dehydrogenase, Chain A, domain 2"/>
    <property type="match status" value="1"/>
</dbReference>
<dbReference type="PANTHER" id="PTHR43353">
    <property type="entry name" value="SUCCINATE-SEMIALDEHYDE DEHYDROGENASE, MITOCHONDRIAL"/>
    <property type="match status" value="1"/>
</dbReference>
<gene>
    <name evidence="6" type="primary">feaB</name>
    <name evidence="6" type="ORF">GMA8713_02358</name>
</gene>
<name>A0A128F8E0_9GAMM</name>
<feature type="domain" description="Aldehyde dehydrogenase" evidence="5">
    <location>
        <begin position="24"/>
        <end position="475"/>
    </location>
</feature>
<dbReference type="PROSITE" id="PS00687">
    <property type="entry name" value="ALDEHYDE_DEHYDR_GLU"/>
    <property type="match status" value="1"/>
</dbReference>